<reference evidence="15" key="2">
    <citation type="submission" date="2015-08" db="UniProtKB">
        <authorList>
            <consortium name="WormBaseParasite"/>
        </authorList>
    </citation>
    <scope>IDENTIFICATION</scope>
</reference>
<evidence type="ECO:0000256" key="1">
    <source>
        <dbReference type="ARBA" id="ARBA00005762"/>
    </source>
</evidence>
<keyword evidence="5" id="KW-0548">Nucleotidyltransferase</keyword>
<dbReference type="InterPro" id="IPR058752">
    <property type="entry name" value="RDRP_C_head"/>
</dbReference>
<feature type="domain" description="PH-like" evidence="12">
    <location>
        <begin position="110"/>
        <end position="316"/>
    </location>
</feature>
<dbReference type="GO" id="GO:0003968">
    <property type="term" value="F:RNA-directed RNA polymerase activity"/>
    <property type="evidence" value="ECO:0007669"/>
    <property type="project" value="UniProtKB-KW"/>
</dbReference>
<proteinExistence type="inferred from homology"/>
<dbReference type="GO" id="GO:0031380">
    <property type="term" value="C:nuclear RNA-directed RNA polymerase complex"/>
    <property type="evidence" value="ECO:0007669"/>
    <property type="project" value="TreeGrafter"/>
</dbReference>
<evidence type="ECO:0000256" key="5">
    <source>
        <dbReference type="ARBA" id="ARBA00022695"/>
    </source>
</evidence>
<evidence type="ECO:0000256" key="2">
    <source>
        <dbReference type="ARBA" id="ARBA00012494"/>
    </source>
</evidence>
<comment type="catalytic activity">
    <reaction evidence="8">
        <text>RNA(n) + a ribonucleoside 5'-triphosphate = RNA(n+1) + diphosphate</text>
        <dbReference type="Rhea" id="RHEA:21248"/>
        <dbReference type="Rhea" id="RHEA-COMP:14527"/>
        <dbReference type="Rhea" id="RHEA-COMP:17342"/>
        <dbReference type="ChEBI" id="CHEBI:33019"/>
        <dbReference type="ChEBI" id="CHEBI:61557"/>
        <dbReference type="ChEBI" id="CHEBI:140395"/>
        <dbReference type="EC" id="2.7.7.48"/>
    </reaction>
</comment>
<keyword evidence="4" id="KW-0808">Transferase</keyword>
<keyword evidence="7" id="KW-0943">RNA-mediated gene silencing</keyword>
<dbReference type="InterPro" id="IPR056654">
    <property type="entry name" value="DUF7752"/>
</dbReference>
<dbReference type="PANTHER" id="PTHR23079">
    <property type="entry name" value="RNA-DEPENDENT RNA POLYMERASE"/>
    <property type="match status" value="1"/>
</dbReference>
<keyword evidence="14" id="KW-1185">Reference proteome</keyword>
<evidence type="ECO:0000259" key="13">
    <source>
        <dbReference type="Pfam" id="PF26253"/>
    </source>
</evidence>
<dbReference type="EC" id="2.7.7.48" evidence="2"/>
<evidence type="ECO:0000256" key="7">
    <source>
        <dbReference type="ARBA" id="ARBA00023158"/>
    </source>
</evidence>
<evidence type="ECO:0000259" key="12">
    <source>
        <dbReference type="Pfam" id="PF25359"/>
    </source>
</evidence>
<organism evidence="14 15">
    <name type="scientific">Strongyloides venezuelensis</name>
    <name type="common">Threadworm</name>
    <dbReference type="NCBI Taxonomy" id="75913"/>
    <lineage>
        <taxon>Eukaryota</taxon>
        <taxon>Metazoa</taxon>
        <taxon>Ecdysozoa</taxon>
        <taxon>Nematoda</taxon>
        <taxon>Chromadorea</taxon>
        <taxon>Rhabditida</taxon>
        <taxon>Tylenchina</taxon>
        <taxon>Panagrolaimomorpha</taxon>
        <taxon>Strongyloidoidea</taxon>
        <taxon>Strongyloididae</taxon>
        <taxon>Strongyloides</taxon>
    </lineage>
</organism>
<feature type="domain" description="RDRP core" evidence="9">
    <location>
        <begin position="446"/>
        <end position="1063"/>
    </location>
</feature>
<dbReference type="InterPro" id="IPR056053">
    <property type="entry name" value="DUF7636"/>
</dbReference>
<dbReference type="InterPro" id="IPR057493">
    <property type="entry name" value="PH_RdRP-assoc"/>
</dbReference>
<dbReference type="Pfam" id="PF05183">
    <property type="entry name" value="RdRP"/>
    <property type="match status" value="1"/>
</dbReference>
<keyword evidence="3" id="KW-0696">RNA-directed RNA polymerase</keyword>
<evidence type="ECO:0000259" key="9">
    <source>
        <dbReference type="Pfam" id="PF05183"/>
    </source>
</evidence>
<protein>
    <recommendedName>
        <fullName evidence="2">RNA-directed RNA polymerase</fullName>
        <ecNumber evidence="2">2.7.7.48</ecNumber>
    </recommendedName>
</protein>
<dbReference type="InterPro" id="IPR007855">
    <property type="entry name" value="RDRP"/>
</dbReference>
<dbReference type="Proteomes" id="UP000035680">
    <property type="component" value="Unassembled WGS sequence"/>
</dbReference>
<dbReference type="WBParaSite" id="SVE_0507500.1">
    <property type="protein sequence ID" value="SVE_0507500.1"/>
    <property type="gene ID" value="SVE_0507500"/>
</dbReference>
<comment type="similarity">
    <text evidence="1">Belongs to the RdRP family.</text>
</comment>
<dbReference type="GO" id="GO:0030422">
    <property type="term" value="P:siRNA processing"/>
    <property type="evidence" value="ECO:0007669"/>
    <property type="project" value="TreeGrafter"/>
</dbReference>
<evidence type="ECO:0000313" key="15">
    <source>
        <dbReference type="WBParaSite" id="SVE_0507500.1"/>
    </source>
</evidence>
<dbReference type="Pfam" id="PF24934">
    <property type="entry name" value="DUF7752"/>
    <property type="match status" value="1"/>
</dbReference>
<evidence type="ECO:0000259" key="10">
    <source>
        <dbReference type="Pfam" id="PF24642"/>
    </source>
</evidence>
<dbReference type="GO" id="GO:0003723">
    <property type="term" value="F:RNA binding"/>
    <property type="evidence" value="ECO:0007669"/>
    <property type="project" value="UniProtKB-KW"/>
</dbReference>
<dbReference type="Pfam" id="PF25359">
    <property type="entry name" value="PH_met_RdRP"/>
    <property type="match status" value="1"/>
</dbReference>
<evidence type="ECO:0000256" key="8">
    <source>
        <dbReference type="ARBA" id="ARBA00048744"/>
    </source>
</evidence>
<sequence>MNNNNETKIELKIALKEKFIVEDIQDTLDFTLIGEGKEKFKICRLSEYVVKKDPLLGSQMTVLLLLSSELASKEFLSFLNALKDMLKPMGHHFFVGIGRFPKYHVDFKLTSKAVRIYKMGWGNYYYPDTFIDHYHVKESWSCNYIKENKEYELLYEKYCGNVSPIFADFYHDRQYLEVHLAIPKCNQDSPCEQRKRSVAKIVLFYNKIIKLSINEIKENDNEKGTYIVNLSFWTANPVSIYVKQYTIIKIGRNEIPCFEFKQTRSFVDEDAEYVKESIHESSIFYIQVKLSGGGLMNLIERFRSITSKEVEFTKWTTLKRNSYVEKPFENEECRNKIENEGSFSLSYLIDAIFSRGFVIKDQLLSSAQTRDRFIDAIIECYRENEKITLLSLETFLSKLDELTVVSDIIKVFEWVYNYELRNIKITDAVKDHEMKEHYVYVRKIIITPTRRIYRAPELMMHNRMLRQFDPNGEKTLRILFRDDNKRPIKEVRNDYILEKVISDCLDNGMNIGGQLHNFLGSSNSQMRDGGCYFYRGTRHDIIELRKNFGSIKQEVVPKMMARIGQCFTQALIAEKAVVAENRMLKNTDFETTSWINKNEKIGCFSDGCGMISYDTGEKILKSLNLFDRVSSCYQFRFRGYKGVLSVCPFLDKANILAENDKITLIDFGRKNDSRFKHEFPTDCVFRSSQLKFKGDSKDKHLEIVKSSQPSLLSLNRPLLNVMDQVSKMQSYECNKRICNRVHELFDVHVSMIRKCLLTEKGAFEILSSMPLKCFGVSQLNSPKVVSFQLEPFFKSMINSYALYQIQKVLKKLKIQIPCNMGRTMFGIIDETGILEYGQVFIQYNEDMNIMTNINDIHPKRIIHKGKVMITKNPTVVSGDLRVFEAVDVPELHDLVDVVVFPRDGPRPHSDEMAGSDLDGDEYSIFFDETLFIDYNMPAFDFDAGESVKSVQKGVKDEHDLDEKMKAFIKDFLKTESIGTLASSHLMQSDFLGLDSEVCHQIAIKHNKALDFAKTGEFPKQLTTKWNRSVPPETPRVVADIFEYRAMKKPSYESSRLVGELFRRLCNLETLLSTSSSALGSGMQNKNKLYDIANWREQYNLAKKFYYRYAAAITNLQDTYGIDSEAELFSGFRLNVRNKITDSDDDDMSFYNTDLVIKEKLKMVVYNFKVEILKMFGKLNSFFSELPQEESKERIQMVLESPLIIYPEDLKKFVVAAYHVSYDLVKRGDFNVYSFPWIFWDVLKKVGSLNSIKVEGKQFITPGYFDSLLTSHIDSFTSSKQKNSDFEGFCFILETDPQLKECYRYVKRYTNLNKLLYFLLEWSKEWNIVSKVNERLLVVIFIQLLCGYYHGSSVETYNFLDKLSELTDEELNNSIDINSIQGGTGRLCLDILSLLSSYQFKIRDYIFGWDMEMDCDFALLNFEWTCIYEAAVETINNLAFSHTFESLPQIDKNVEVNCRIQSFPPITVYLPNGGSVYASTIFEKIRNMSGLLKVHHRRNENLSRSIQNVSEWVITPVGTYESLMKFKSLVRPEIPTSMNITHEIDLAHYIAMKFYIKALDISIINS</sequence>
<feature type="domain" description="DUF7752" evidence="11">
    <location>
        <begin position="1304"/>
        <end position="1403"/>
    </location>
</feature>
<feature type="domain" description="RDRP C-terminal head" evidence="13">
    <location>
        <begin position="1099"/>
        <end position="1255"/>
    </location>
</feature>
<evidence type="ECO:0000256" key="4">
    <source>
        <dbReference type="ARBA" id="ARBA00022679"/>
    </source>
</evidence>
<dbReference type="InterPro" id="IPR057596">
    <property type="entry name" value="RDRP_core"/>
</dbReference>
<feature type="domain" description="DUF7636" evidence="10">
    <location>
        <begin position="1459"/>
        <end position="1557"/>
    </location>
</feature>
<dbReference type="Pfam" id="PF26253">
    <property type="entry name" value="RdRP_head"/>
    <property type="match status" value="1"/>
</dbReference>
<accession>A0A0K0F8C6</accession>
<evidence type="ECO:0000256" key="3">
    <source>
        <dbReference type="ARBA" id="ARBA00022484"/>
    </source>
</evidence>
<evidence type="ECO:0000256" key="6">
    <source>
        <dbReference type="ARBA" id="ARBA00022884"/>
    </source>
</evidence>
<dbReference type="STRING" id="75913.A0A0K0F8C6"/>
<evidence type="ECO:0000259" key="11">
    <source>
        <dbReference type="Pfam" id="PF24934"/>
    </source>
</evidence>
<name>A0A0K0F8C6_STRVS</name>
<dbReference type="PANTHER" id="PTHR23079:SF57">
    <property type="entry name" value="RNA-DIRECTED RNA POLYMERASE"/>
    <property type="match status" value="1"/>
</dbReference>
<keyword evidence="6" id="KW-0694">RNA-binding</keyword>
<evidence type="ECO:0000313" key="14">
    <source>
        <dbReference type="Proteomes" id="UP000035680"/>
    </source>
</evidence>
<dbReference type="Pfam" id="PF24642">
    <property type="entry name" value="DUF7636"/>
    <property type="match status" value="1"/>
</dbReference>
<reference evidence="14" key="1">
    <citation type="submission" date="2014-07" db="EMBL/GenBank/DDBJ databases">
        <authorList>
            <person name="Martin A.A"/>
            <person name="De Silva N."/>
        </authorList>
    </citation>
    <scope>NUCLEOTIDE SEQUENCE</scope>
</reference>